<organism evidence="1 2">
    <name type="scientific">Trifolium medium</name>
    <dbReference type="NCBI Taxonomy" id="97028"/>
    <lineage>
        <taxon>Eukaryota</taxon>
        <taxon>Viridiplantae</taxon>
        <taxon>Streptophyta</taxon>
        <taxon>Embryophyta</taxon>
        <taxon>Tracheophyta</taxon>
        <taxon>Spermatophyta</taxon>
        <taxon>Magnoliopsida</taxon>
        <taxon>eudicotyledons</taxon>
        <taxon>Gunneridae</taxon>
        <taxon>Pentapetalae</taxon>
        <taxon>rosids</taxon>
        <taxon>fabids</taxon>
        <taxon>Fabales</taxon>
        <taxon>Fabaceae</taxon>
        <taxon>Papilionoideae</taxon>
        <taxon>50 kb inversion clade</taxon>
        <taxon>NPAAA clade</taxon>
        <taxon>Hologalegina</taxon>
        <taxon>IRL clade</taxon>
        <taxon>Trifolieae</taxon>
        <taxon>Trifolium</taxon>
    </lineage>
</organism>
<sequence>MNQACLLKLVWNLKNGGEALWCGVLKGKYDRSNLMHDEVVAK</sequence>
<feature type="non-terminal residue" evidence="1">
    <location>
        <position position="42"/>
    </location>
</feature>
<dbReference type="Proteomes" id="UP000265520">
    <property type="component" value="Unassembled WGS sequence"/>
</dbReference>
<dbReference type="EMBL" id="LXQA010558355">
    <property type="protein sequence ID" value="MCI59157.1"/>
    <property type="molecule type" value="Genomic_DNA"/>
</dbReference>
<keyword evidence="2" id="KW-1185">Reference proteome</keyword>
<proteinExistence type="predicted"/>
<comment type="caution">
    <text evidence="1">The sequence shown here is derived from an EMBL/GenBank/DDBJ whole genome shotgun (WGS) entry which is preliminary data.</text>
</comment>
<protein>
    <submittedName>
        <fullName evidence="1">Uncharacterized protein</fullName>
    </submittedName>
</protein>
<dbReference type="AlphaFoldDB" id="A0A392TFG7"/>
<accession>A0A392TFG7</accession>
<name>A0A392TFG7_9FABA</name>
<evidence type="ECO:0000313" key="1">
    <source>
        <dbReference type="EMBL" id="MCI59157.1"/>
    </source>
</evidence>
<reference evidence="1 2" key="1">
    <citation type="journal article" date="2018" name="Front. Plant Sci.">
        <title>Red Clover (Trifolium pratense) and Zigzag Clover (T. medium) - A Picture of Genomic Similarities and Differences.</title>
        <authorList>
            <person name="Dluhosova J."/>
            <person name="Istvanek J."/>
            <person name="Nedelnik J."/>
            <person name="Repkova J."/>
        </authorList>
    </citation>
    <scope>NUCLEOTIDE SEQUENCE [LARGE SCALE GENOMIC DNA]</scope>
    <source>
        <strain evidence="2">cv. 10/8</strain>
        <tissue evidence="1">Leaf</tissue>
    </source>
</reference>
<evidence type="ECO:0000313" key="2">
    <source>
        <dbReference type="Proteomes" id="UP000265520"/>
    </source>
</evidence>